<dbReference type="RefSeq" id="WP_344113934.1">
    <property type="nucleotide sequence ID" value="NZ_BAAANE010000007.1"/>
</dbReference>
<feature type="transmembrane region" description="Helical" evidence="1">
    <location>
        <begin position="348"/>
        <end position="370"/>
    </location>
</feature>
<dbReference type="Proteomes" id="UP001501319">
    <property type="component" value="Unassembled WGS sequence"/>
</dbReference>
<dbReference type="SUPFAM" id="SSF82714">
    <property type="entry name" value="Multidrug efflux transporter AcrB TolC docking domain, DN and DC subdomains"/>
    <property type="match status" value="1"/>
</dbReference>
<dbReference type="PRINTS" id="PR00702">
    <property type="entry name" value="ACRIFLAVINRP"/>
</dbReference>
<keyword evidence="3" id="KW-1185">Reference proteome</keyword>
<feature type="transmembrane region" description="Helical" evidence="1">
    <location>
        <begin position="869"/>
        <end position="888"/>
    </location>
</feature>
<dbReference type="Gene3D" id="3.30.70.1320">
    <property type="entry name" value="Multidrug efflux transporter AcrB pore domain like"/>
    <property type="match status" value="1"/>
</dbReference>
<accession>A0ABN2FJ04</accession>
<dbReference type="InterPro" id="IPR001036">
    <property type="entry name" value="Acrflvin-R"/>
</dbReference>
<feature type="transmembrane region" description="Helical" evidence="1">
    <location>
        <begin position="1001"/>
        <end position="1027"/>
    </location>
</feature>
<dbReference type="SUPFAM" id="SSF82866">
    <property type="entry name" value="Multidrug efflux transporter AcrB transmembrane domain"/>
    <property type="match status" value="2"/>
</dbReference>
<organism evidence="2 3">
    <name type="scientific">Kribbella alba</name>
    <dbReference type="NCBI Taxonomy" id="190197"/>
    <lineage>
        <taxon>Bacteria</taxon>
        <taxon>Bacillati</taxon>
        <taxon>Actinomycetota</taxon>
        <taxon>Actinomycetes</taxon>
        <taxon>Propionibacteriales</taxon>
        <taxon>Kribbellaceae</taxon>
        <taxon>Kribbella</taxon>
    </lineage>
</organism>
<keyword evidence="1" id="KW-0812">Transmembrane</keyword>
<name>A0ABN2FJ04_9ACTN</name>
<protein>
    <submittedName>
        <fullName evidence="2">Efflux RND transporter permease subunit</fullName>
    </submittedName>
</protein>
<dbReference type="Pfam" id="PF00873">
    <property type="entry name" value="ACR_tran"/>
    <property type="match status" value="1"/>
</dbReference>
<reference evidence="2 3" key="1">
    <citation type="journal article" date="2019" name="Int. J. Syst. Evol. Microbiol.">
        <title>The Global Catalogue of Microorganisms (GCM) 10K type strain sequencing project: providing services to taxonomists for standard genome sequencing and annotation.</title>
        <authorList>
            <consortium name="The Broad Institute Genomics Platform"/>
            <consortium name="The Broad Institute Genome Sequencing Center for Infectious Disease"/>
            <person name="Wu L."/>
            <person name="Ma J."/>
        </authorList>
    </citation>
    <scope>NUCLEOTIDE SEQUENCE [LARGE SCALE GENOMIC DNA]</scope>
    <source>
        <strain evidence="2 3">JCM 14306</strain>
    </source>
</reference>
<feature type="transmembrane region" description="Helical" evidence="1">
    <location>
        <begin position="970"/>
        <end position="989"/>
    </location>
</feature>
<keyword evidence="1" id="KW-1133">Transmembrane helix</keyword>
<dbReference type="SUPFAM" id="SSF82693">
    <property type="entry name" value="Multidrug efflux transporter AcrB pore domain, PN1, PN2, PC1 and PC2 subdomains"/>
    <property type="match status" value="2"/>
</dbReference>
<dbReference type="InterPro" id="IPR027463">
    <property type="entry name" value="AcrB_DN_DC_subdom"/>
</dbReference>
<dbReference type="Gene3D" id="3.30.70.1430">
    <property type="entry name" value="Multidrug efflux transporter AcrB pore domain"/>
    <property type="match status" value="2"/>
</dbReference>
<keyword evidence="1" id="KW-0472">Membrane</keyword>
<gene>
    <name evidence="2" type="ORF">GCM10009744_45550</name>
</gene>
<feature type="transmembrane region" description="Helical" evidence="1">
    <location>
        <begin position="454"/>
        <end position="473"/>
    </location>
</feature>
<sequence>MRSITAACLRFRFIVVPLAGVLLILGVNQIRSTPVDVLPEYLPPTVQIQTEALGLSASEVEQLVTVPLEADLLNGVAFLDEIRSESVNGLSSIDLVFEPGTDIMAARQLVQERMTQAHALPNVSRPPLMLQPLSSTGRVMVIGLSAGDLSLTELSVLARWKIKPALLGVPGVANVAIWGQRERQLQVQVDPDKMRAHGVSLVQVMKTTGNALWVSPLSFVEASTPGTGGFIDTPNQRLSIQHILPITTAQDLSRVSLEPKDGAPETQNTNLKLSDVATVVEDHQPLIGDAVVNDDRNLMLVVEKFPGESTLGVTQRVEAELQKLQPGLTGITLDTSVYRPATFIESGLNGLAIAGLIGLLLVLLIVIALLASWRAAVVALITIPLSLAVALFVLNLRGATFNAMVLVGLLMAVGVVVGDAVTDADAIGRRLRDRRLPEDKAEARVARASLEARTPLIVGTLIIIVITAPMVLLEGVTDAFADPLVLSYLLAVVISTIVALTVTPALLLLLSVGHRTPGRVRRSSRLYRWYVRTVRRLIARPVQVMVAAGLALLLALAIVPTLAQSALPTTRETDVQVSWDGYPGTSYPEMARITAAVSRELRAVPGVRNVGGHLGRAITSDKAVSVNSGELWVSIDPDADYDRTTTAIRSVINGYPGLNHNLRTHPDRQLEAARTGITGDLAVRVYGQDATVLRQKADEIRAAMAEVDGVREARVEAQIDEPTIEVQVDLGAAQRHGIKPGDVRRAAALMLAGVEVGSLFEEQKVFEVVVWSSEKSRSSLTSVENLNVDKPDGGQVRLGDVASVKIVPAPTMIKRNAVSRYVDVVADVSGRSLGEVADEVGTRIKTVEFPIEHHAEVLGEAEQRPGDDLRVLGAVLAAIILTFLLLQATLGSWRLATLAVLTLPAAASGALIAMLLGNRELSLVTIGALLAVVGMAARQALMLLKRYQTLGEQGRPAGTSLAVRGAGERLASTLVVPLAAAAALIPLLFVDFPGGDTVRPVVQVLLGGLATSALFYLFCLPSLYVHFSAPARVDQKGE</sequence>
<feature type="transmembrane region" description="Helical" evidence="1">
    <location>
        <begin position="401"/>
        <end position="422"/>
    </location>
</feature>
<feature type="transmembrane region" description="Helical" evidence="1">
    <location>
        <begin position="895"/>
        <end position="915"/>
    </location>
</feature>
<dbReference type="PANTHER" id="PTHR32063">
    <property type="match status" value="1"/>
</dbReference>
<dbReference type="EMBL" id="BAAANE010000007">
    <property type="protein sequence ID" value="GAA1649033.1"/>
    <property type="molecule type" value="Genomic_DNA"/>
</dbReference>
<feature type="transmembrane region" description="Helical" evidence="1">
    <location>
        <begin position="921"/>
        <end position="941"/>
    </location>
</feature>
<proteinExistence type="predicted"/>
<evidence type="ECO:0000256" key="1">
    <source>
        <dbReference type="SAM" id="Phobius"/>
    </source>
</evidence>
<dbReference type="PANTHER" id="PTHR32063:SF4">
    <property type="entry name" value="SLR6043 PROTEIN"/>
    <property type="match status" value="1"/>
</dbReference>
<evidence type="ECO:0000313" key="3">
    <source>
        <dbReference type="Proteomes" id="UP001501319"/>
    </source>
</evidence>
<dbReference type="Gene3D" id="3.30.70.1440">
    <property type="entry name" value="Multidrug efflux transporter AcrB pore domain"/>
    <property type="match status" value="1"/>
</dbReference>
<dbReference type="Gene3D" id="1.20.1640.10">
    <property type="entry name" value="Multidrug efflux transporter AcrB transmembrane domain"/>
    <property type="match status" value="2"/>
</dbReference>
<comment type="caution">
    <text evidence="2">The sequence shown here is derived from an EMBL/GenBank/DDBJ whole genome shotgun (WGS) entry which is preliminary data.</text>
</comment>
<evidence type="ECO:0000313" key="2">
    <source>
        <dbReference type="EMBL" id="GAA1649033.1"/>
    </source>
</evidence>
<feature type="transmembrane region" description="Helical" evidence="1">
    <location>
        <begin position="542"/>
        <end position="563"/>
    </location>
</feature>
<feature type="transmembrane region" description="Helical" evidence="1">
    <location>
        <begin position="377"/>
        <end position="395"/>
    </location>
</feature>
<dbReference type="Gene3D" id="3.30.2090.10">
    <property type="entry name" value="Multidrug efflux transporter AcrB TolC docking domain, DN and DC subdomains"/>
    <property type="match status" value="2"/>
</dbReference>
<feature type="transmembrane region" description="Helical" evidence="1">
    <location>
        <begin position="485"/>
        <end position="512"/>
    </location>
</feature>